<dbReference type="InterPro" id="IPR011335">
    <property type="entry name" value="Restrct_endonuc-II-like"/>
</dbReference>
<organism evidence="4 5">
    <name type="scientific">Blastochloris sulfoviridis</name>
    <dbReference type="NCBI Taxonomy" id="50712"/>
    <lineage>
        <taxon>Bacteria</taxon>
        <taxon>Pseudomonadati</taxon>
        <taxon>Pseudomonadota</taxon>
        <taxon>Alphaproteobacteria</taxon>
        <taxon>Hyphomicrobiales</taxon>
        <taxon>Blastochloridaceae</taxon>
        <taxon>Blastochloris</taxon>
    </lineage>
</organism>
<dbReference type="InterPro" id="IPR011856">
    <property type="entry name" value="tRNA_endonuc-like_dom_sf"/>
</dbReference>
<protein>
    <recommendedName>
        <fullName evidence="2">UPF0102 protein F1193_10400</fullName>
    </recommendedName>
</protein>
<dbReference type="NCBIfam" id="TIGR00252">
    <property type="entry name" value="YraN family protein"/>
    <property type="match status" value="1"/>
</dbReference>
<comment type="similarity">
    <text evidence="1 2">Belongs to the UPF0102 family.</text>
</comment>
<evidence type="ECO:0000256" key="1">
    <source>
        <dbReference type="ARBA" id="ARBA00006738"/>
    </source>
</evidence>
<dbReference type="Pfam" id="PF02021">
    <property type="entry name" value="UPF0102"/>
    <property type="match status" value="1"/>
</dbReference>
<dbReference type="Gene3D" id="3.40.1350.10">
    <property type="match status" value="1"/>
</dbReference>
<feature type="compositionally biased region" description="Low complexity" evidence="3">
    <location>
        <begin position="1"/>
        <end position="19"/>
    </location>
</feature>
<feature type="region of interest" description="Disordered" evidence="3">
    <location>
        <begin position="1"/>
        <end position="29"/>
    </location>
</feature>
<dbReference type="PANTHER" id="PTHR34039">
    <property type="entry name" value="UPF0102 PROTEIN YRAN"/>
    <property type="match status" value="1"/>
</dbReference>
<evidence type="ECO:0000256" key="3">
    <source>
        <dbReference type="SAM" id="MobiDB-lite"/>
    </source>
</evidence>
<accession>A0A5M6HX26</accession>
<keyword evidence="5" id="KW-1185">Reference proteome</keyword>
<dbReference type="EMBL" id="VWPL01000016">
    <property type="protein sequence ID" value="KAA5600472.1"/>
    <property type="molecule type" value="Genomic_DNA"/>
</dbReference>
<dbReference type="SUPFAM" id="SSF52980">
    <property type="entry name" value="Restriction endonuclease-like"/>
    <property type="match status" value="1"/>
</dbReference>
<reference evidence="4 5" key="1">
    <citation type="submission" date="2019-09" db="EMBL/GenBank/DDBJ databases">
        <title>Draft Whole-Genome sequence of Blastochloris sulfoviridis DSM 729.</title>
        <authorList>
            <person name="Meyer T.E."/>
            <person name="Kyndt J.A."/>
        </authorList>
    </citation>
    <scope>NUCLEOTIDE SEQUENCE [LARGE SCALE GENOMIC DNA]</scope>
    <source>
        <strain evidence="4 5">DSM 729</strain>
    </source>
</reference>
<proteinExistence type="inferred from homology"/>
<dbReference type="OrthoDB" id="9812968at2"/>
<dbReference type="InterPro" id="IPR003509">
    <property type="entry name" value="UPF0102_YraN-like"/>
</dbReference>
<sequence length="149" mass="16313">MPAGPPAVAVEPAPDSEPVLPSTEAARQPSPERQIAHRFGLSAESVAAVLLVSKGFCILARRWRSSCGEVDIVARDRSTLIFVEVKARRHLDDAAYALDVRQRRRIATAAALWLARRPDHARLNVRFDVVLVAPHALPRHIPAAFDCDG</sequence>
<evidence type="ECO:0000256" key="2">
    <source>
        <dbReference type="HAMAP-Rule" id="MF_00048"/>
    </source>
</evidence>
<dbReference type="PANTHER" id="PTHR34039:SF1">
    <property type="entry name" value="UPF0102 PROTEIN YRAN"/>
    <property type="match status" value="1"/>
</dbReference>
<dbReference type="NCBIfam" id="NF009151">
    <property type="entry name" value="PRK12497.1-5"/>
    <property type="match status" value="1"/>
</dbReference>
<name>A0A5M6HX26_9HYPH</name>
<evidence type="ECO:0000313" key="5">
    <source>
        <dbReference type="Proteomes" id="UP000323886"/>
    </source>
</evidence>
<dbReference type="AlphaFoldDB" id="A0A5M6HX26"/>
<dbReference type="Proteomes" id="UP000323886">
    <property type="component" value="Unassembled WGS sequence"/>
</dbReference>
<evidence type="ECO:0000313" key="4">
    <source>
        <dbReference type="EMBL" id="KAA5600472.1"/>
    </source>
</evidence>
<gene>
    <name evidence="4" type="ORF">F1193_10400</name>
</gene>
<comment type="caution">
    <text evidence="4">The sequence shown here is derived from an EMBL/GenBank/DDBJ whole genome shotgun (WGS) entry which is preliminary data.</text>
</comment>
<dbReference type="HAMAP" id="MF_00048">
    <property type="entry name" value="UPF0102"/>
    <property type="match status" value="1"/>
</dbReference>
<dbReference type="GO" id="GO:0003676">
    <property type="term" value="F:nucleic acid binding"/>
    <property type="evidence" value="ECO:0007669"/>
    <property type="project" value="InterPro"/>
</dbReference>